<evidence type="ECO:0000259" key="2">
    <source>
        <dbReference type="Pfam" id="PF03967"/>
    </source>
</evidence>
<keyword evidence="1" id="KW-0812">Transmembrane</keyword>
<name>A0A4R4DWU4_9PROT</name>
<evidence type="ECO:0000313" key="4">
    <source>
        <dbReference type="Proteomes" id="UP000295023"/>
    </source>
</evidence>
<dbReference type="SUPFAM" id="SSF81490">
    <property type="entry name" value="Photosystem II reaction centre subunit H, transmembrane region"/>
    <property type="match status" value="1"/>
</dbReference>
<feature type="transmembrane region" description="Helical" evidence="1">
    <location>
        <begin position="32"/>
        <end position="51"/>
    </location>
</feature>
<dbReference type="Pfam" id="PF03967">
    <property type="entry name" value="PRCH"/>
    <property type="match status" value="1"/>
</dbReference>
<keyword evidence="1" id="KW-1133">Transmembrane helix</keyword>
<keyword evidence="1" id="KW-0472">Membrane</keyword>
<comment type="caution">
    <text evidence="3">The sequence shown here is derived from an EMBL/GenBank/DDBJ whole genome shotgun (WGS) entry which is preliminary data.</text>
</comment>
<dbReference type="Gene3D" id="3.90.50.10">
    <property type="entry name" value="Photosynthetic Reaction Center, subunit H, domain 2"/>
    <property type="match status" value="1"/>
</dbReference>
<reference evidence="3 4" key="1">
    <citation type="submission" date="2019-03" db="EMBL/GenBank/DDBJ databases">
        <title>Paracraurococcus aquatilis NE82 genome sequence.</title>
        <authorList>
            <person name="Zhao Y."/>
            <person name="Du Z."/>
        </authorList>
    </citation>
    <scope>NUCLEOTIDE SEQUENCE [LARGE SCALE GENOMIC DNA]</scope>
    <source>
        <strain evidence="3 4">NE82</strain>
    </source>
</reference>
<dbReference type="Gene3D" id="4.10.540.10">
    <property type="entry name" value="Photosynthetic reaction centre, H subunit, N-terminal domain"/>
    <property type="match status" value="1"/>
</dbReference>
<dbReference type="Proteomes" id="UP000295023">
    <property type="component" value="Unassembled WGS sequence"/>
</dbReference>
<dbReference type="AlphaFoldDB" id="A0A4R4DWU4"/>
<evidence type="ECO:0000256" key="1">
    <source>
        <dbReference type="SAM" id="Phobius"/>
    </source>
</evidence>
<dbReference type="NCBIfam" id="TIGR01150">
    <property type="entry name" value="puhA"/>
    <property type="match status" value="1"/>
</dbReference>
<organism evidence="3 4">
    <name type="scientific">Roseicella aquatilis</name>
    <dbReference type="NCBI Taxonomy" id="2527868"/>
    <lineage>
        <taxon>Bacteria</taxon>
        <taxon>Pseudomonadati</taxon>
        <taxon>Pseudomonadota</taxon>
        <taxon>Alphaproteobacteria</taxon>
        <taxon>Acetobacterales</taxon>
        <taxon>Roseomonadaceae</taxon>
        <taxon>Roseicella</taxon>
    </lineage>
</organism>
<dbReference type="InterPro" id="IPR014747">
    <property type="entry name" value="Bac_photo_RC_H_C"/>
</dbReference>
<dbReference type="InterPro" id="IPR011033">
    <property type="entry name" value="PRC_barrel-like_sf"/>
</dbReference>
<dbReference type="InterPro" id="IPR005652">
    <property type="entry name" value="Photo_RC_H"/>
</dbReference>
<keyword evidence="4" id="KW-1185">Reference proteome</keyword>
<evidence type="ECO:0000313" key="3">
    <source>
        <dbReference type="EMBL" id="TCZ65991.1"/>
    </source>
</evidence>
<feature type="domain" description="Photosynthetic reaction centre H subunit N-terminal" evidence="2">
    <location>
        <begin position="28"/>
        <end position="154"/>
    </location>
</feature>
<dbReference type="SUPFAM" id="SSF50346">
    <property type="entry name" value="PRC-barrel domain"/>
    <property type="match status" value="1"/>
</dbReference>
<accession>A0A4R4DWU4</accession>
<dbReference type="InterPro" id="IPR037097">
    <property type="entry name" value="Photo_RC_H_N_sf"/>
</dbReference>
<dbReference type="GO" id="GO:0019684">
    <property type="term" value="P:photosynthesis, light reaction"/>
    <property type="evidence" value="ECO:0007669"/>
    <property type="project" value="InterPro"/>
</dbReference>
<dbReference type="OrthoDB" id="8557487at2"/>
<proteinExistence type="predicted"/>
<dbReference type="InterPro" id="IPR015810">
    <property type="entry name" value="Photo_RC_H_N"/>
</dbReference>
<gene>
    <name evidence="3" type="ORF">EXY23_02605</name>
</gene>
<protein>
    <submittedName>
        <fullName evidence="3">Photosynthetic reaction center subunit H</fullName>
    </submittedName>
</protein>
<sequence length="277" mass="30610">MTCGSASPARAAPASARRRIMTYIAYSTQFDLALLSLYIFYAAFVVLILYLRNEDRREGYPLIQEQNGQYVVVNPRSAPKPKVWNLAHAGPTVAGREERDVSGALTPPARVPGAPRLPLGNPLADGVGPASYALRADVPDVTFDERKPKIIPLRAAPQYRIAEEDFDPRGWYMMTADKRVVGLVKDLWVDLSDIILRYIEVEVPGPAGRSVVFPIGLANFDPARREVHTSTLLAGQFLDAPRLKNPDQITLLEEDMVSAYFAGGYLYATPNRQEPAL</sequence>
<dbReference type="GO" id="GO:0030077">
    <property type="term" value="C:plasma membrane light-harvesting complex"/>
    <property type="evidence" value="ECO:0007669"/>
    <property type="project" value="InterPro"/>
</dbReference>
<dbReference type="EMBL" id="SKBM01000002">
    <property type="protein sequence ID" value="TCZ65991.1"/>
    <property type="molecule type" value="Genomic_DNA"/>
</dbReference>